<dbReference type="PANTHER" id="PTHR43829:SF7">
    <property type="entry name" value="AQUAPORIN-3"/>
    <property type="match status" value="1"/>
</dbReference>
<dbReference type="InterPro" id="IPR022357">
    <property type="entry name" value="MIP_CS"/>
</dbReference>
<dbReference type="Gene3D" id="1.20.1080.10">
    <property type="entry name" value="Glycerol uptake facilitator protein"/>
    <property type="match status" value="2"/>
</dbReference>
<evidence type="ECO:0000256" key="7">
    <source>
        <dbReference type="ARBA" id="ARBA00022737"/>
    </source>
</evidence>
<dbReference type="PROSITE" id="PS00221">
    <property type="entry name" value="MIP"/>
    <property type="match status" value="1"/>
</dbReference>
<evidence type="ECO:0000313" key="19">
    <source>
        <dbReference type="EMBL" id="EGW05992.1"/>
    </source>
</evidence>
<dbReference type="InterPro" id="IPR000425">
    <property type="entry name" value="MIP"/>
</dbReference>
<feature type="transmembrane region" description="Helical" evidence="18">
    <location>
        <begin position="445"/>
        <end position="469"/>
    </location>
</feature>
<keyword evidence="5" id="KW-1003">Cell membrane</keyword>
<keyword evidence="8 18" id="KW-1133">Transmembrane helix</keyword>
<dbReference type="GO" id="GO:0015250">
    <property type="term" value="F:water channel activity"/>
    <property type="evidence" value="ECO:0007669"/>
    <property type="project" value="TreeGrafter"/>
</dbReference>
<dbReference type="GO" id="GO:0015254">
    <property type="term" value="F:glycerol channel activity"/>
    <property type="evidence" value="ECO:0007669"/>
    <property type="project" value="TreeGrafter"/>
</dbReference>
<dbReference type="FunCoup" id="G3IAJ6">
    <property type="interactions" value="47"/>
</dbReference>
<dbReference type="Pfam" id="PF00230">
    <property type="entry name" value="MIP"/>
    <property type="match status" value="2"/>
</dbReference>
<evidence type="ECO:0000256" key="4">
    <source>
        <dbReference type="ARBA" id="ARBA00022448"/>
    </source>
</evidence>
<comment type="catalytic activity">
    <reaction evidence="13">
        <text>H2O(in) = H2O(out)</text>
        <dbReference type="Rhea" id="RHEA:29667"/>
        <dbReference type="ChEBI" id="CHEBI:15377"/>
    </reaction>
</comment>
<dbReference type="PaxDb" id="10029-XP_007625564.1"/>
<dbReference type="InParanoid" id="G3IAJ6"/>
<dbReference type="Proteomes" id="UP000001075">
    <property type="component" value="Unassembled WGS sequence"/>
</dbReference>
<feature type="transmembrane region" description="Helical" evidence="18">
    <location>
        <begin position="21"/>
        <end position="44"/>
    </location>
</feature>
<feature type="transmembrane region" description="Helical" evidence="18">
    <location>
        <begin position="56"/>
        <end position="80"/>
    </location>
</feature>
<feature type="transmembrane region" description="Helical" evidence="18">
    <location>
        <begin position="161"/>
        <end position="180"/>
    </location>
</feature>
<evidence type="ECO:0000256" key="14">
    <source>
        <dbReference type="ARBA" id="ARBA00047305"/>
    </source>
</evidence>
<protein>
    <recommendedName>
        <fullName evidence="3">Aquaporin-3</fullName>
    </recommendedName>
    <alternativeName>
        <fullName evidence="11">Aquaglyceroporin-3</fullName>
    </alternativeName>
</protein>
<dbReference type="SUPFAM" id="SSF81338">
    <property type="entry name" value="Aquaporin-like"/>
    <property type="match status" value="2"/>
</dbReference>
<dbReference type="GO" id="GO:0015204">
    <property type="term" value="F:urea transmembrane transporter activity"/>
    <property type="evidence" value="ECO:0007669"/>
    <property type="project" value="TreeGrafter"/>
</dbReference>
<evidence type="ECO:0000256" key="6">
    <source>
        <dbReference type="ARBA" id="ARBA00022692"/>
    </source>
</evidence>
<evidence type="ECO:0000256" key="11">
    <source>
        <dbReference type="ARBA" id="ARBA00033020"/>
    </source>
</evidence>
<feature type="transmembrane region" description="Helical" evidence="18">
    <location>
        <begin position="497"/>
        <end position="520"/>
    </location>
</feature>
<evidence type="ECO:0000256" key="3">
    <source>
        <dbReference type="ARBA" id="ARBA00020971"/>
    </source>
</evidence>
<evidence type="ECO:0000256" key="13">
    <source>
        <dbReference type="ARBA" id="ARBA00034651"/>
    </source>
</evidence>
<evidence type="ECO:0000256" key="1">
    <source>
        <dbReference type="ARBA" id="ARBA00004554"/>
    </source>
</evidence>
<evidence type="ECO:0000256" key="10">
    <source>
        <dbReference type="ARBA" id="ARBA00023180"/>
    </source>
</evidence>
<comment type="subunit">
    <text evidence="17">Homotetramer; each monomer provides an independent glycerol/water pore. Could also exist in other oligomeric states.</text>
</comment>
<dbReference type="InterPro" id="IPR023275">
    <property type="entry name" value="Aquaporin_3"/>
</dbReference>
<feature type="transmembrane region" description="Helical" evidence="18">
    <location>
        <begin position="192"/>
        <end position="214"/>
    </location>
</feature>
<evidence type="ECO:0000256" key="17">
    <source>
        <dbReference type="ARBA" id="ARBA00049716"/>
    </source>
</evidence>
<feature type="transmembrane region" description="Helical" evidence="18">
    <location>
        <begin position="101"/>
        <end position="124"/>
    </location>
</feature>
<name>G3IAJ6_CRIGR</name>
<dbReference type="eggNOG" id="KOG0224">
    <property type="taxonomic scope" value="Eukaryota"/>
</dbReference>
<dbReference type="GO" id="GO:0016323">
    <property type="term" value="C:basolateral plasma membrane"/>
    <property type="evidence" value="ECO:0007669"/>
    <property type="project" value="UniProtKB-SubCell"/>
</dbReference>
<evidence type="ECO:0000256" key="8">
    <source>
        <dbReference type="ARBA" id="ARBA00022989"/>
    </source>
</evidence>
<keyword evidence="9 18" id="KW-0472">Membrane</keyword>
<dbReference type="AlphaFoldDB" id="G3IAJ6"/>
<proteinExistence type="inferred from homology"/>
<dbReference type="PRINTS" id="PR02015">
    <property type="entry name" value="AQUAPORIN3"/>
</dbReference>
<evidence type="ECO:0000256" key="12">
    <source>
        <dbReference type="ARBA" id="ARBA00033993"/>
    </source>
</evidence>
<sequence>MGRQKELVNRCGEMLHIRYRLLRQALAECLGTLILVMFGCGSVAQVVLSRGTHGGFLTINLAFGFAVTLAILVAGQVSGAHLNPAVTFAMCFLAREPWIKLPIYTLAQTLGAFLGAGIVFGLYYDAIWAFANNELIVSGPNGTAGIFATYPSGHLDMVNGFFDQFIGTASLIVCVLAIVDPYNNPVPRGLEAFTVGLVVLVIGTSMGFNSGYAVNPARDFGPRLFTALAGWGSEVFTTGRHWWWVPIVSPLLGSIAGVFVYQLMIGCHLEQPPPSTEAENVKLAHMKHKEQVFGLGSVAHMVLGDQKLGSYLGVNLGFGFGVTMGVHVAGGISGAHMNAAVTFANCALGRMPWKKFPIYVLGQFLGSFLAAATIYLLFYRAIDNFSGGDLLVTGPVSTAKIFATYLPEHMTLWQGFLDEVLLTAMLQMCLFAITDKDNSPALPGTEAEVIGILVCIIGVSLGMNSGYAINPSRDLPPRFFTFIAGWGKDVFSAGNNWWWVPVVAPILGAYLGGIVYLGLIHSSIPRNSWRLETYAVDRKITESPKVITLTPASN</sequence>
<dbReference type="PANTHER" id="PTHR43829">
    <property type="entry name" value="AQUAPORIN OR AQUAGLYCEROPORIN RELATED"/>
    <property type="match status" value="1"/>
</dbReference>
<comment type="subcellular location">
    <subcellularLocation>
        <location evidence="1">Basolateral cell membrane</location>
        <topology evidence="1">Multi-pass membrane protein</topology>
    </subcellularLocation>
</comment>
<feature type="transmembrane region" description="Helical" evidence="18">
    <location>
        <begin position="412"/>
        <end position="433"/>
    </location>
</feature>
<keyword evidence="4" id="KW-0813">Transport</keyword>
<keyword evidence="6 18" id="KW-0812">Transmembrane</keyword>
<dbReference type="FunFam" id="1.20.1080.10:FF:000005">
    <property type="entry name" value="Aquaporin 3"/>
    <property type="match status" value="2"/>
</dbReference>
<reference evidence="20" key="1">
    <citation type="journal article" date="2011" name="Nat. Biotechnol.">
        <title>The genomic sequence of the Chinese hamster ovary (CHO)-K1 cell line.</title>
        <authorList>
            <person name="Xu X."/>
            <person name="Nagarajan H."/>
            <person name="Lewis N.E."/>
            <person name="Pan S."/>
            <person name="Cai Z."/>
            <person name="Liu X."/>
            <person name="Chen W."/>
            <person name="Xie M."/>
            <person name="Wang W."/>
            <person name="Hammond S."/>
            <person name="Andersen M.R."/>
            <person name="Neff N."/>
            <person name="Passarelli B."/>
            <person name="Koh W."/>
            <person name="Fan H.C."/>
            <person name="Wang J."/>
            <person name="Gui Y."/>
            <person name="Lee K.H."/>
            <person name="Betenbaugh M.J."/>
            <person name="Quake S.R."/>
            <person name="Famili I."/>
            <person name="Palsson B.O."/>
            <person name="Wang J."/>
        </authorList>
    </citation>
    <scope>NUCLEOTIDE SEQUENCE [LARGE SCALE GENOMIC DNA]</scope>
    <source>
        <strain evidence="20">CHO K1 cell line</strain>
    </source>
</reference>
<gene>
    <name evidence="19" type="ORF">I79_020619</name>
</gene>
<keyword evidence="7" id="KW-0677">Repeat</keyword>
<evidence type="ECO:0000256" key="2">
    <source>
        <dbReference type="ARBA" id="ARBA00006175"/>
    </source>
</evidence>
<dbReference type="CDD" id="cd00333">
    <property type="entry name" value="MIP"/>
    <property type="match status" value="2"/>
</dbReference>
<evidence type="ECO:0000256" key="18">
    <source>
        <dbReference type="SAM" id="Phobius"/>
    </source>
</evidence>
<comment type="catalytic activity">
    <reaction evidence="14">
        <text>H2O2(out) = H2O2(in)</text>
        <dbReference type="Rhea" id="RHEA:74375"/>
        <dbReference type="ChEBI" id="CHEBI:16240"/>
    </reaction>
</comment>
<keyword evidence="10" id="KW-0325">Glycoprotein</keyword>
<evidence type="ECO:0000256" key="15">
    <source>
        <dbReference type="ARBA" id="ARBA00049405"/>
    </source>
</evidence>
<comment type="catalytic activity">
    <reaction evidence="12">
        <text>urea(in) = urea(out)</text>
        <dbReference type="Rhea" id="RHEA:32799"/>
        <dbReference type="ChEBI" id="CHEBI:16199"/>
    </reaction>
</comment>
<comment type="similarity">
    <text evidence="2">Belongs to the MIP/aquaporin (TC 1.A.8) family.</text>
</comment>
<evidence type="ECO:0000256" key="5">
    <source>
        <dbReference type="ARBA" id="ARBA00022475"/>
    </source>
</evidence>
<dbReference type="InterPro" id="IPR023271">
    <property type="entry name" value="Aquaporin-like"/>
</dbReference>
<feature type="transmembrane region" description="Helical" evidence="18">
    <location>
        <begin position="358"/>
        <end position="382"/>
    </location>
</feature>
<dbReference type="STRING" id="10029.G3IAJ6"/>
<comment type="catalytic activity">
    <reaction evidence="15">
        <text>glycerol(in) = glycerol(out)</text>
        <dbReference type="Rhea" id="RHEA:29675"/>
        <dbReference type="ChEBI" id="CHEBI:17754"/>
    </reaction>
</comment>
<comment type="function">
    <text evidence="16">Aquaglyceroporins form homotetrameric transmembrane channels, with each monomer independently mediating glycerol and water transport across the plasma membrane along their osmotic gradient. Could also be permeable to urea. Also participates in cell permeability to H2O2 and H2O2-mediated signaling. In skin, transports glycerol to the epidermis and stratum corneum, where it maintains hydration, elasticity, and supports lipid biosynthesis for barrier repair. In kidney, contributes to the reabsorption of water, helping the body maintain proper fluid balance.</text>
</comment>
<feature type="transmembrane region" description="Helical" evidence="18">
    <location>
        <begin position="241"/>
        <end position="261"/>
    </location>
</feature>
<accession>G3IAJ6</accession>
<dbReference type="NCBIfam" id="TIGR00861">
    <property type="entry name" value="MIP"/>
    <property type="match status" value="2"/>
</dbReference>
<evidence type="ECO:0000256" key="9">
    <source>
        <dbReference type="ARBA" id="ARBA00023136"/>
    </source>
</evidence>
<organism evidence="19 20">
    <name type="scientific">Cricetulus griseus</name>
    <name type="common">Chinese hamster</name>
    <name type="synonym">Cricetulus barabensis griseus</name>
    <dbReference type="NCBI Taxonomy" id="10029"/>
    <lineage>
        <taxon>Eukaryota</taxon>
        <taxon>Metazoa</taxon>
        <taxon>Chordata</taxon>
        <taxon>Craniata</taxon>
        <taxon>Vertebrata</taxon>
        <taxon>Euteleostomi</taxon>
        <taxon>Mammalia</taxon>
        <taxon>Eutheria</taxon>
        <taxon>Euarchontoglires</taxon>
        <taxon>Glires</taxon>
        <taxon>Rodentia</taxon>
        <taxon>Myomorpha</taxon>
        <taxon>Muroidea</taxon>
        <taxon>Cricetidae</taxon>
        <taxon>Cricetinae</taxon>
        <taxon>Cricetulus</taxon>
    </lineage>
</organism>
<dbReference type="EMBL" id="JH001716">
    <property type="protein sequence ID" value="EGW05992.1"/>
    <property type="molecule type" value="Genomic_DNA"/>
</dbReference>
<evidence type="ECO:0000313" key="20">
    <source>
        <dbReference type="Proteomes" id="UP000001075"/>
    </source>
</evidence>
<dbReference type="InterPro" id="IPR050363">
    <property type="entry name" value="MIP/Aquaporin"/>
</dbReference>
<evidence type="ECO:0000256" key="16">
    <source>
        <dbReference type="ARBA" id="ARBA00049592"/>
    </source>
</evidence>
<dbReference type="PRINTS" id="PR00783">
    <property type="entry name" value="MINTRINSICP"/>
</dbReference>